<evidence type="ECO:0000313" key="4">
    <source>
        <dbReference type="Proteomes" id="UP000077521"/>
    </source>
</evidence>
<dbReference type="InterPro" id="IPR000504">
    <property type="entry name" value="RRM_dom"/>
</dbReference>
<dbReference type="Proteomes" id="UP000077521">
    <property type="component" value="Unassembled WGS sequence"/>
</dbReference>
<feature type="compositionally biased region" description="Low complexity" evidence="2">
    <location>
        <begin position="276"/>
        <end position="288"/>
    </location>
</feature>
<keyword evidence="4" id="KW-1185">Reference proteome</keyword>
<keyword evidence="1" id="KW-0694">RNA-binding</keyword>
<evidence type="ECO:0000256" key="1">
    <source>
        <dbReference type="ARBA" id="ARBA00022884"/>
    </source>
</evidence>
<feature type="compositionally biased region" description="Pro residues" evidence="2">
    <location>
        <begin position="605"/>
        <end position="618"/>
    </location>
</feature>
<evidence type="ECO:0000313" key="3">
    <source>
        <dbReference type="EMBL" id="KAE8244304.1"/>
    </source>
</evidence>
<dbReference type="InterPro" id="IPR035979">
    <property type="entry name" value="RBD_domain_sf"/>
</dbReference>
<feature type="compositionally biased region" description="Gly residues" evidence="2">
    <location>
        <begin position="380"/>
        <end position="391"/>
    </location>
</feature>
<comment type="caution">
    <text evidence="3">The sequence shown here is derived from an EMBL/GenBank/DDBJ whole genome shotgun (WGS) entry which is preliminary data.</text>
</comment>
<dbReference type="AlphaFoldDB" id="A0A177T590"/>
<feature type="compositionally biased region" description="Basic and acidic residues" evidence="2">
    <location>
        <begin position="494"/>
        <end position="527"/>
    </location>
</feature>
<dbReference type="PANTHER" id="PTHR23236:SF11">
    <property type="entry name" value="EUKARYOTIC TRANSLATION INITIATION FACTOR 4H"/>
    <property type="match status" value="1"/>
</dbReference>
<dbReference type="PANTHER" id="PTHR23236">
    <property type="entry name" value="EUKARYOTIC TRANSLATION INITIATION FACTOR 4B/4H"/>
    <property type="match status" value="1"/>
</dbReference>
<dbReference type="InterPro" id="IPR012677">
    <property type="entry name" value="Nucleotide-bd_a/b_plait_sf"/>
</dbReference>
<organism evidence="3 4">
    <name type="scientific">Tilletia indica</name>
    <dbReference type="NCBI Taxonomy" id="43049"/>
    <lineage>
        <taxon>Eukaryota</taxon>
        <taxon>Fungi</taxon>
        <taxon>Dikarya</taxon>
        <taxon>Basidiomycota</taxon>
        <taxon>Ustilaginomycotina</taxon>
        <taxon>Exobasidiomycetes</taxon>
        <taxon>Tilletiales</taxon>
        <taxon>Tilletiaceae</taxon>
        <taxon>Tilletia</taxon>
    </lineage>
</organism>
<accession>A0A177T590</accession>
<reference evidence="3" key="2">
    <citation type="journal article" date="2019" name="IMA Fungus">
        <title>Genome sequencing and comparison of five Tilletia species to identify candidate genes for the detection of regulated species infecting wheat.</title>
        <authorList>
            <person name="Nguyen H.D.T."/>
            <person name="Sultana T."/>
            <person name="Kesanakurti P."/>
            <person name="Hambleton S."/>
        </authorList>
    </citation>
    <scope>NUCLEOTIDE SEQUENCE</scope>
    <source>
        <strain evidence="3">DAOMC 236416</strain>
    </source>
</reference>
<gene>
    <name evidence="3" type="ORF">A4X13_0g6689</name>
</gene>
<feature type="compositionally biased region" description="Low complexity" evidence="2">
    <location>
        <begin position="528"/>
        <end position="540"/>
    </location>
</feature>
<dbReference type="SUPFAM" id="SSF54928">
    <property type="entry name" value="RNA-binding domain, RBD"/>
    <property type="match status" value="1"/>
</dbReference>
<dbReference type="GO" id="GO:0003723">
    <property type="term" value="F:RNA binding"/>
    <property type="evidence" value="ECO:0007669"/>
    <property type="project" value="UniProtKB-UniRule"/>
</dbReference>
<dbReference type="SMART" id="SM00360">
    <property type="entry name" value="RRM"/>
    <property type="match status" value="1"/>
</dbReference>
<dbReference type="PROSITE" id="PS50102">
    <property type="entry name" value="RRM"/>
    <property type="match status" value="1"/>
</dbReference>
<dbReference type="GO" id="GO:0005730">
    <property type="term" value="C:nucleolus"/>
    <property type="evidence" value="ECO:0007669"/>
    <property type="project" value="TreeGrafter"/>
</dbReference>
<feature type="compositionally biased region" description="Basic and acidic residues" evidence="2">
    <location>
        <begin position="639"/>
        <end position="653"/>
    </location>
</feature>
<feature type="compositionally biased region" description="Gly residues" evidence="2">
    <location>
        <begin position="344"/>
        <end position="361"/>
    </location>
</feature>
<sequence>MAPKKQQKMSIHDFLADTTTGGGSWADDIDDLPSAPTSRDDRGGYTRPSGLAGAPDRGASSYGGMGGGGGGDRGYPSREELPLPTRAPFTAFVGNLAFEISDGDIAEFFAPHVAVSIRLVMGPDGKPKGFGYVEFETLDGLKEALNRSGSQMNGRNVRVSVAEPPKEGGFGARRTGGPRRGEDEFGNPSAAEEASQWRRTGPLPAAEPAPGGLTRRGSNDPRAGGGRAGPGERMPMGMGPGAGAGAGPGGPMEPGAGDVANEWRTGKAVGGPPPGQSSGSAPFSSPRRGSQDRAAGPGVEGGARTPQLRRRESNNVAAGTELDAKYAGAGERMGFGSKFSAGGPAAGAGGPLSPAIGGGGPLSPSSETPGGPVRRTSKFGAGGAGQQGSEGGAVVPEASNWRTAPRRQPTGSLAPEGGAAGGSSSGGATPPTGGAATTPSATAAPTERKRLELKPRSSAAVLDAAAMAKSSNETTDASPSKPSPFGAARPVNAAEREREIEERLVAKREDERKERETKRAEEKERKATAAASSGANKAGAWQQKEDSSSSAEKTAAGAVPAASAAVDPVAASDLTNGSATGAGAAEGTTTSDATSSTPATATDAPEPPPSTPRAPPPTGAWGKGRKASGALAAAAAAEAAEKESAKAASKEEK</sequence>
<feature type="compositionally biased region" description="Gly residues" evidence="2">
    <location>
        <begin position="61"/>
        <end position="73"/>
    </location>
</feature>
<feature type="region of interest" description="Disordered" evidence="2">
    <location>
        <begin position="148"/>
        <end position="653"/>
    </location>
</feature>
<dbReference type="Gene3D" id="3.30.70.330">
    <property type="match status" value="1"/>
</dbReference>
<feature type="compositionally biased region" description="Basic and acidic residues" evidence="2">
    <location>
        <begin position="446"/>
        <end position="455"/>
    </location>
</feature>
<feature type="compositionally biased region" description="Low complexity" evidence="2">
    <location>
        <begin position="334"/>
        <end position="343"/>
    </location>
</feature>
<evidence type="ECO:0000256" key="2">
    <source>
        <dbReference type="SAM" id="MobiDB-lite"/>
    </source>
</evidence>
<feature type="compositionally biased region" description="Low complexity" evidence="2">
    <location>
        <begin position="426"/>
        <end position="445"/>
    </location>
</feature>
<feature type="compositionally biased region" description="Low complexity" evidence="2">
    <location>
        <begin position="362"/>
        <end position="372"/>
    </location>
</feature>
<feature type="compositionally biased region" description="Gly residues" evidence="2">
    <location>
        <begin position="238"/>
        <end position="252"/>
    </location>
</feature>
<dbReference type="Pfam" id="PF00076">
    <property type="entry name" value="RRM_1"/>
    <property type="match status" value="1"/>
</dbReference>
<protein>
    <submittedName>
        <fullName evidence="3">Uncharacterized protein</fullName>
    </submittedName>
</protein>
<name>A0A177T590_9BASI</name>
<feature type="compositionally biased region" description="Low complexity" evidence="2">
    <location>
        <begin position="201"/>
        <end position="213"/>
    </location>
</feature>
<dbReference type="EMBL" id="LWDF02000677">
    <property type="protein sequence ID" value="KAE8244304.1"/>
    <property type="molecule type" value="Genomic_DNA"/>
</dbReference>
<reference evidence="3" key="1">
    <citation type="submission" date="2016-04" db="EMBL/GenBank/DDBJ databases">
        <authorList>
            <person name="Nguyen H.D."/>
            <person name="Samba Siva P."/>
            <person name="Cullis J."/>
            <person name="Levesque C.A."/>
            <person name="Hambleton S."/>
        </authorList>
    </citation>
    <scope>NUCLEOTIDE SEQUENCE</scope>
    <source>
        <strain evidence="3">DAOMC 236416</strain>
    </source>
</reference>
<feature type="compositionally biased region" description="Low complexity" evidence="2">
    <location>
        <begin position="555"/>
        <end position="604"/>
    </location>
</feature>
<feature type="compositionally biased region" description="Low complexity" evidence="2">
    <location>
        <begin position="627"/>
        <end position="638"/>
    </location>
</feature>
<feature type="compositionally biased region" description="Low complexity" evidence="2">
    <location>
        <begin position="457"/>
        <end position="471"/>
    </location>
</feature>
<feature type="region of interest" description="Disordered" evidence="2">
    <location>
        <begin position="1"/>
        <end position="82"/>
    </location>
</feature>
<proteinExistence type="predicted"/>